<comment type="caution">
    <text evidence="13">The sequence shown here is derived from an EMBL/GenBank/DDBJ whole genome shotgun (WGS) entry which is preliminary data.</text>
</comment>
<evidence type="ECO:0000256" key="3">
    <source>
        <dbReference type="ARBA" id="ARBA00022448"/>
    </source>
</evidence>
<dbReference type="InterPro" id="IPR001702">
    <property type="entry name" value="Porin_Gram-ve"/>
</dbReference>
<dbReference type="EMBL" id="SPUM01000018">
    <property type="protein sequence ID" value="TFW35012.1"/>
    <property type="molecule type" value="Genomic_DNA"/>
</dbReference>
<dbReference type="InterPro" id="IPR023614">
    <property type="entry name" value="Porin_dom_sf"/>
</dbReference>
<evidence type="ECO:0000259" key="12">
    <source>
        <dbReference type="Pfam" id="PF13609"/>
    </source>
</evidence>
<dbReference type="OrthoDB" id="5289162at2"/>
<evidence type="ECO:0000256" key="5">
    <source>
        <dbReference type="ARBA" id="ARBA00022692"/>
    </source>
</evidence>
<feature type="chain" id="PRO_5021483566" evidence="11">
    <location>
        <begin position="21"/>
        <end position="336"/>
    </location>
</feature>
<evidence type="ECO:0000256" key="1">
    <source>
        <dbReference type="ARBA" id="ARBA00004571"/>
    </source>
</evidence>
<evidence type="ECO:0000313" key="14">
    <source>
        <dbReference type="Proteomes" id="UP000297258"/>
    </source>
</evidence>
<gene>
    <name evidence="13" type="ORF">E4O92_02715</name>
</gene>
<keyword evidence="8" id="KW-0626">Porin</keyword>
<protein>
    <submittedName>
        <fullName evidence="13">Porin</fullName>
    </submittedName>
</protein>
<keyword evidence="10" id="KW-0998">Cell outer membrane</keyword>
<dbReference type="PANTHER" id="PTHR34501">
    <property type="entry name" value="PROTEIN YDDL-RELATED"/>
    <property type="match status" value="1"/>
</dbReference>
<dbReference type="PRINTS" id="PR00182">
    <property type="entry name" value="ECOLNEIPORIN"/>
</dbReference>
<dbReference type="RefSeq" id="WP_135188214.1">
    <property type="nucleotide sequence ID" value="NZ_SPUM01000018.1"/>
</dbReference>
<comment type="subcellular location">
    <subcellularLocation>
        <location evidence="1">Cell outer membrane</location>
        <topology evidence="1">Multi-pass membrane protein</topology>
    </subcellularLocation>
</comment>
<dbReference type="Proteomes" id="UP000297258">
    <property type="component" value="Unassembled WGS sequence"/>
</dbReference>
<keyword evidence="14" id="KW-1185">Reference proteome</keyword>
<reference evidence="13 14" key="1">
    <citation type="submission" date="2019-03" db="EMBL/GenBank/DDBJ databases">
        <title>Draft genome of Massilia hortus sp. nov., a novel bacterial species of the Oxalobacteraceae family.</title>
        <authorList>
            <person name="Peta V."/>
            <person name="Raths R."/>
            <person name="Bucking H."/>
        </authorList>
    </citation>
    <scope>NUCLEOTIDE SEQUENCE [LARGE SCALE GENOMIC DNA]</scope>
    <source>
        <strain evidence="13 14">ONC3</strain>
    </source>
</reference>
<organism evidence="13 14">
    <name type="scientific">Massilia horti</name>
    <dbReference type="NCBI Taxonomy" id="2562153"/>
    <lineage>
        <taxon>Bacteria</taxon>
        <taxon>Pseudomonadati</taxon>
        <taxon>Pseudomonadota</taxon>
        <taxon>Betaproteobacteria</taxon>
        <taxon>Burkholderiales</taxon>
        <taxon>Oxalobacteraceae</taxon>
        <taxon>Telluria group</taxon>
        <taxon>Massilia</taxon>
    </lineage>
</organism>
<evidence type="ECO:0000313" key="13">
    <source>
        <dbReference type="EMBL" id="TFW35012.1"/>
    </source>
</evidence>
<dbReference type="Gene3D" id="2.40.160.10">
    <property type="entry name" value="Porin"/>
    <property type="match status" value="1"/>
</dbReference>
<comment type="subunit">
    <text evidence="2">Homotrimer.</text>
</comment>
<keyword evidence="9" id="KW-0472">Membrane</keyword>
<dbReference type="AlphaFoldDB" id="A0A4Y9TA20"/>
<feature type="domain" description="Porin" evidence="12">
    <location>
        <begin position="7"/>
        <end position="300"/>
    </location>
</feature>
<accession>A0A4Y9TA20</accession>
<evidence type="ECO:0000256" key="11">
    <source>
        <dbReference type="SAM" id="SignalP"/>
    </source>
</evidence>
<keyword evidence="5" id="KW-0812">Transmembrane</keyword>
<dbReference type="GO" id="GO:0046930">
    <property type="term" value="C:pore complex"/>
    <property type="evidence" value="ECO:0007669"/>
    <property type="project" value="UniProtKB-KW"/>
</dbReference>
<evidence type="ECO:0000256" key="2">
    <source>
        <dbReference type="ARBA" id="ARBA00011233"/>
    </source>
</evidence>
<keyword evidence="4" id="KW-1134">Transmembrane beta strand</keyword>
<evidence type="ECO:0000256" key="10">
    <source>
        <dbReference type="ARBA" id="ARBA00023237"/>
    </source>
</evidence>
<keyword evidence="3" id="KW-0813">Transport</keyword>
<feature type="signal peptide" evidence="11">
    <location>
        <begin position="1"/>
        <end position="20"/>
    </location>
</feature>
<dbReference type="GO" id="GO:0034220">
    <property type="term" value="P:monoatomic ion transmembrane transport"/>
    <property type="evidence" value="ECO:0007669"/>
    <property type="project" value="InterPro"/>
</dbReference>
<dbReference type="InterPro" id="IPR050298">
    <property type="entry name" value="Gram-neg_bact_OMP"/>
</dbReference>
<dbReference type="GO" id="GO:0009279">
    <property type="term" value="C:cell outer membrane"/>
    <property type="evidence" value="ECO:0007669"/>
    <property type="project" value="UniProtKB-SubCell"/>
</dbReference>
<proteinExistence type="predicted"/>
<dbReference type="CDD" id="cd00342">
    <property type="entry name" value="gram_neg_porins"/>
    <property type="match status" value="1"/>
</dbReference>
<dbReference type="InterPro" id="IPR033900">
    <property type="entry name" value="Gram_neg_porin_domain"/>
</dbReference>
<evidence type="ECO:0000256" key="4">
    <source>
        <dbReference type="ARBA" id="ARBA00022452"/>
    </source>
</evidence>
<sequence length="336" mass="35060">MHYKRLAAALFASVPLFAAAQSSNVQTYGVMDAAIASENNGVDGRHTVINSGNQSSSRIGFRGTEDLGGGLKAMFNIEAGVSIDTGNSDSALFGRRSVVGLEGDFGALTVGREYSPIASVAAASDVFGQGFYGSNLSAFGTNRLTRRLSNSVNYKSNSFSGFKVLAAYSAGEKTSGPSGDLKGVAAEYASGPLYVGAGYHTFTRVAGGDDKEYAVGAAYKIGDIDIKGNWMVADPEGTNNKFTQYNLGAAMGFGPGKVFVNLQQNKLETGAKGTAWAVAYSYALSKRTNLYTTYAKMDNNSLATFGLNSSSTSIAPPATKLGADPSVFNVGVRHSF</sequence>
<dbReference type="Pfam" id="PF13609">
    <property type="entry name" value="Porin_4"/>
    <property type="match status" value="1"/>
</dbReference>
<evidence type="ECO:0000256" key="6">
    <source>
        <dbReference type="ARBA" id="ARBA00022729"/>
    </source>
</evidence>
<name>A0A4Y9TA20_9BURK</name>
<dbReference type="SUPFAM" id="SSF56935">
    <property type="entry name" value="Porins"/>
    <property type="match status" value="1"/>
</dbReference>
<dbReference type="InterPro" id="IPR002299">
    <property type="entry name" value="Porin_Neis"/>
</dbReference>
<keyword evidence="7" id="KW-0406">Ion transport</keyword>
<dbReference type="GO" id="GO:0015288">
    <property type="term" value="F:porin activity"/>
    <property type="evidence" value="ECO:0007669"/>
    <property type="project" value="UniProtKB-KW"/>
</dbReference>
<evidence type="ECO:0000256" key="8">
    <source>
        <dbReference type="ARBA" id="ARBA00023114"/>
    </source>
</evidence>
<dbReference type="PRINTS" id="PR00184">
    <property type="entry name" value="NEISSPPORIN"/>
</dbReference>
<evidence type="ECO:0000256" key="7">
    <source>
        <dbReference type="ARBA" id="ARBA00023065"/>
    </source>
</evidence>
<evidence type="ECO:0000256" key="9">
    <source>
        <dbReference type="ARBA" id="ARBA00023136"/>
    </source>
</evidence>
<dbReference type="PANTHER" id="PTHR34501:SF9">
    <property type="entry name" value="MAJOR OUTER MEMBRANE PROTEIN P.IA"/>
    <property type="match status" value="1"/>
</dbReference>
<keyword evidence="6 11" id="KW-0732">Signal</keyword>